<evidence type="ECO:0000313" key="2">
    <source>
        <dbReference type="Proteomes" id="UP001291623"/>
    </source>
</evidence>
<dbReference type="EMBL" id="JAVYJV010000001">
    <property type="protein sequence ID" value="KAK4379743.1"/>
    <property type="molecule type" value="Genomic_DNA"/>
</dbReference>
<sequence>MGEVCRHDESETRRLNIHLSDPKPVEGQVFTFDTVAPTLDNWSARDLRC</sequence>
<reference evidence="1" key="1">
    <citation type="submission" date="2023-12" db="EMBL/GenBank/DDBJ databases">
        <title>Genome assembly of Anisodus tanguticus.</title>
        <authorList>
            <person name="Wang Y.-J."/>
        </authorList>
    </citation>
    <scope>NUCLEOTIDE SEQUENCE</scope>
    <source>
        <strain evidence="1">KB-2021</strain>
        <tissue evidence="1">Leaf</tissue>
    </source>
</reference>
<dbReference type="AlphaFoldDB" id="A0AAE1T1Q2"/>
<organism evidence="1 2">
    <name type="scientific">Anisodus tanguticus</name>
    <dbReference type="NCBI Taxonomy" id="243964"/>
    <lineage>
        <taxon>Eukaryota</taxon>
        <taxon>Viridiplantae</taxon>
        <taxon>Streptophyta</taxon>
        <taxon>Embryophyta</taxon>
        <taxon>Tracheophyta</taxon>
        <taxon>Spermatophyta</taxon>
        <taxon>Magnoliopsida</taxon>
        <taxon>eudicotyledons</taxon>
        <taxon>Gunneridae</taxon>
        <taxon>Pentapetalae</taxon>
        <taxon>asterids</taxon>
        <taxon>lamiids</taxon>
        <taxon>Solanales</taxon>
        <taxon>Solanaceae</taxon>
        <taxon>Solanoideae</taxon>
        <taxon>Hyoscyameae</taxon>
        <taxon>Anisodus</taxon>
    </lineage>
</organism>
<protein>
    <submittedName>
        <fullName evidence="1">Uncharacterized protein</fullName>
    </submittedName>
</protein>
<dbReference type="Proteomes" id="UP001291623">
    <property type="component" value="Unassembled WGS sequence"/>
</dbReference>
<keyword evidence="2" id="KW-1185">Reference proteome</keyword>
<accession>A0AAE1T1Q2</accession>
<comment type="caution">
    <text evidence="1">The sequence shown here is derived from an EMBL/GenBank/DDBJ whole genome shotgun (WGS) entry which is preliminary data.</text>
</comment>
<evidence type="ECO:0000313" key="1">
    <source>
        <dbReference type="EMBL" id="KAK4379743.1"/>
    </source>
</evidence>
<name>A0AAE1T1Q2_9SOLA</name>
<proteinExistence type="predicted"/>
<gene>
    <name evidence="1" type="ORF">RND71_001605</name>
</gene>